<proteinExistence type="predicted"/>
<reference evidence="1 2" key="1">
    <citation type="submission" date="2018-08" db="EMBL/GenBank/DDBJ databases">
        <authorList>
            <person name="Laetsch R D."/>
            <person name="Stevens L."/>
            <person name="Kumar S."/>
            <person name="Blaxter L. M."/>
        </authorList>
    </citation>
    <scope>NUCLEOTIDE SEQUENCE [LARGE SCALE GENOMIC DNA]</scope>
</reference>
<protein>
    <submittedName>
        <fullName evidence="1">Uncharacterized protein</fullName>
    </submittedName>
</protein>
<keyword evidence="2" id="KW-1185">Reference proteome</keyword>
<name>A0A3P6U143_LITSI</name>
<organism evidence="1 2">
    <name type="scientific">Litomosoides sigmodontis</name>
    <name type="common">Filarial nematode worm</name>
    <dbReference type="NCBI Taxonomy" id="42156"/>
    <lineage>
        <taxon>Eukaryota</taxon>
        <taxon>Metazoa</taxon>
        <taxon>Ecdysozoa</taxon>
        <taxon>Nematoda</taxon>
        <taxon>Chromadorea</taxon>
        <taxon>Rhabditida</taxon>
        <taxon>Spirurina</taxon>
        <taxon>Spiruromorpha</taxon>
        <taxon>Filarioidea</taxon>
        <taxon>Onchocercidae</taxon>
        <taxon>Litomosoides</taxon>
    </lineage>
</organism>
<dbReference type="EMBL" id="UYRX01000033">
    <property type="protein sequence ID" value="VDK70241.1"/>
    <property type="molecule type" value="Genomic_DNA"/>
</dbReference>
<dbReference type="Proteomes" id="UP000277928">
    <property type="component" value="Unassembled WGS sequence"/>
</dbReference>
<sequence length="76" mass="8526">MARIATLKYFCLLRSIDPSTKLIASLLCSVPFWTMGLTTQLFTRQGIDRSSAFFFTSASSSSIVTFTDNLTFQDEK</sequence>
<evidence type="ECO:0000313" key="2">
    <source>
        <dbReference type="Proteomes" id="UP000277928"/>
    </source>
</evidence>
<accession>A0A3P6U143</accession>
<dbReference type="AlphaFoldDB" id="A0A3P6U143"/>
<gene>
    <name evidence="1" type="ORF">NLS_LOCUS1034</name>
</gene>
<evidence type="ECO:0000313" key="1">
    <source>
        <dbReference type="EMBL" id="VDK70241.1"/>
    </source>
</evidence>